<name>A0A7S3N344_9SPIT</name>
<dbReference type="InterPro" id="IPR000644">
    <property type="entry name" value="CBS_dom"/>
</dbReference>
<dbReference type="AlphaFoldDB" id="A0A7S3N344"/>
<reference evidence="3" key="1">
    <citation type="submission" date="2021-01" db="EMBL/GenBank/DDBJ databases">
        <authorList>
            <person name="Corre E."/>
            <person name="Pelletier E."/>
            <person name="Niang G."/>
            <person name="Scheremetjew M."/>
            <person name="Finn R."/>
            <person name="Kale V."/>
            <person name="Holt S."/>
            <person name="Cochrane G."/>
            <person name="Meng A."/>
            <person name="Brown T."/>
            <person name="Cohen L."/>
        </authorList>
    </citation>
    <scope>NUCLEOTIDE SEQUENCE</scope>
    <source>
        <strain evidence="3">S3</strain>
    </source>
</reference>
<dbReference type="SUPFAM" id="SSF54631">
    <property type="entry name" value="CBS-domain pair"/>
    <property type="match status" value="1"/>
</dbReference>
<dbReference type="InterPro" id="IPR046342">
    <property type="entry name" value="CBS_dom_sf"/>
</dbReference>
<gene>
    <name evidence="3" type="ORF">SINC0208_LOCUS15352</name>
</gene>
<dbReference type="EMBL" id="HBIH01038050">
    <property type="protein sequence ID" value="CAE0334713.1"/>
    <property type="molecule type" value="Transcribed_RNA"/>
</dbReference>
<evidence type="ECO:0000256" key="1">
    <source>
        <dbReference type="PROSITE-ProRule" id="PRU00703"/>
    </source>
</evidence>
<evidence type="ECO:0000259" key="2">
    <source>
        <dbReference type="PROSITE" id="PS51371"/>
    </source>
</evidence>
<sequence>MLKLSRAERRASELDTTDLPVSKEILDWIHFNSDFKSTDKSFDSVKSIALAHEDERMDLRPYMIESPFVCTTTDKFQKVLDIFRANQLRQICVINPVDGSLQGVISREDIFAYMSL</sequence>
<dbReference type="Gene3D" id="3.10.580.10">
    <property type="entry name" value="CBS-domain"/>
    <property type="match status" value="1"/>
</dbReference>
<accession>A0A7S3N344</accession>
<feature type="domain" description="CBS" evidence="2">
    <location>
        <begin position="63"/>
        <end position="116"/>
    </location>
</feature>
<evidence type="ECO:0000313" key="3">
    <source>
        <dbReference type="EMBL" id="CAE0334713.1"/>
    </source>
</evidence>
<dbReference type="Pfam" id="PF00571">
    <property type="entry name" value="CBS"/>
    <property type="match status" value="1"/>
</dbReference>
<proteinExistence type="predicted"/>
<protein>
    <recommendedName>
        <fullName evidence="2">CBS domain-containing protein</fullName>
    </recommendedName>
</protein>
<keyword evidence="1" id="KW-0129">CBS domain</keyword>
<organism evidence="3">
    <name type="scientific">Strombidium inclinatum</name>
    <dbReference type="NCBI Taxonomy" id="197538"/>
    <lineage>
        <taxon>Eukaryota</taxon>
        <taxon>Sar</taxon>
        <taxon>Alveolata</taxon>
        <taxon>Ciliophora</taxon>
        <taxon>Intramacronucleata</taxon>
        <taxon>Spirotrichea</taxon>
        <taxon>Oligotrichia</taxon>
        <taxon>Strombidiidae</taxon>
        <taxon>Strombidium</taxon>
    </lineage>
</organism>
<dbReference type="SMART" id="SM00116">
    <property type="entry name" value="CBS"/>
    <property type="match status" value="1"/>
</dbReference>
<dbReference type="PROSITE" id="PS51371">
    <property type="entry name" value="CBS"/>
    <property type="match status" value="1"/>
</dbReference>